<protein>
    <submittedName>
        <fullName evidence="2">Uncharacterized protein</fullName>
    </submittedName>
</protein>
<proteinExistence type="predicted"/>
<feature type="region of interest" description="Disordered" evidence="1">
    <location>
        <begin position="45"/>
        <end position="161"/>
    </location>
</feature>
<evidence type="ECO:0000313" key="3">
    <source>
        <dbReference type="Proteomes" id="UP001239445"/>
    </source>
</evidence>
<sequence length="228" mass="24163">MTPTGILSRARTVVTWTATTTLRNLPRTTPSIKRNNPYYYYIHSSPCSSSRTMSLPARDTTTTTSVPEAGTPSTSTPPRPDISPSPPNSSPQTHPAAAAAAPRVTIEAAPEPEPESTTTNPTASTTTTTTATTSSQAGKHPLPALPAPDEASPEEQKNTKVVEVNGAPVILDALGPMVVGRDGTLSRIANWAEMAEIERQNTLRILGKRNQLRLANLRGDKQQASSSS</sequence>
<comment type="caution">
    <text evidence="2">The sequence shown here is derived from an EMBL/GenBank/DDBJ whole genome shotgun (WGS) entry which is preliminary data.</text>
</comment>
<dbReference type="AlphaFoldDB" id="A0AAJ0FBN3"/>
<dbReference type="PANTHER" id="PTHR39474:SF1">
    <property type="entry name" value="FUNGAL SPECIFIC TRANSCRIPTION FACTOR"/>
    <property type="match status" value="1"/>
</dbReference>
<dbReference type="PANTHER" id="PTHR39474">
    <property type="entry name" value="UNNAMED PRODUCT"/>
    <property type="match status" value="1"/>
</dbReference>
<dbReference type="EMBL" id="MU839827">
    <property type="protein sequence ID" value="KAK1761277.1"/>
    <property type="molecule type" value="Genomic_DNA"/>
</dbReference>
<feature type="compositionally biased region" description="Pro residues" evidence="1">
    <location>
        <begin position="75"/>
        <end position="89"/>
    </location>
</feature>
<feature type="compositionally biased region" description="Low complexity" evidence="1">
    <location>
        <begin position="90"/>
        <end position="101"/>
    </location>
</feature>
<evidence type="ECO:0000313" key="2">
    <source>
        <dbReference type="EMBL" id="KAK1761277.1"/>
    </source>
</evidence>
<reference evidence="2" key="1">
    <citation type="submission" date="2023-06" db="EMBL/GenBank/DDBJ databases">
        <title>Genome-scale phylogeny and comparative genomics of the fungal order Sordariales.</title>
        <authorList>
            <consortium name="Lawrence Berkeley National Laboratory"/>
            <person name="Hensen N."/>
            <person name="Bonometti L."/>
            <person name="Westerberg I."/>
            <person name="Brannstrom I.O."/>
            <person name="Guillou S."/>
            <person name="Cros-Aarteil S."/>
            <person name="Calhoun S."/>
            <person name="Haridas S."/>
            <person name="Kuo A."/>
            <person name="Mondo S."/>
            <person name="Pangilinan J."/>
            <person name="Riley R."/>
            <person name="Labutti K."/>
            <person name="Andreopoulos B."/>
            <person name="Lipzen A."/>
            <person name="Chen C."/>
            <person name="Yanf M."/>
            <person name="Daum C."/>
            <person name="Ng V."/>
            <person name="Clum A."/>
            <person name="Steindorff A."/>
            <person name="Ohm R."/>
            <person name="Martin F."/>
            <person name="Silar P."/>
            <person name="Natvig D."/>
            <person name="Lalanne C."/>
            <person name="Gautier V."/>
            <person name="Ament-Velasquez S.L."/>
            <person name="Kruys A."/>
            <person name="Hutchinson M.I."/>
            <person name="Powell A.J."/>
            <person name="Barry K."/>
            <person name="Miller A.N."/>
            <person name="Grigoriev I.V."/>
            <person name="Debuchy R."/>
            <person name="Gladieux P."/>
            <person name="Thoren M.H."/>
            <person name="Johannesson H."/>
        </authorList>
    </citation>
    <scope>NUCLEOTIDE SEQUENCE</scope>
    <source>
        <strain evidence="2">PSN4</strain>
    </source>
</reference>
<feature type="compositionally biased region" description="Polar residues" evidence="1">
    <location>
        <begin position="45"/>
        <end position="66"/>
    </location>
</feature>
<evidence type="ECO:0000256" key="1">
    <source>
        <dbReference type="SAM" id="MobiDB-lite"/>
    </source>
</evidence>
<feature type="compositionally biased region" description="Low complexity" evidence="1">
    <location>
        <begin position="115"/>
        <end position="135"/>
    </location>
</feature>
<gene>
    <name evidence="2" type="ORF">QBC47DRAFT_24992</name>
</gene>
<dbReference type="Proteomes" id="UP001239445">
    <property type="component" value="Unassembled WGS sequence"/>
</dbReference>
<organism evidence="2 3">
    <name type="scientific">Echria macrotheca</name>
    <dbReference type="NCBI Taxonomy" id="438768"/>
    <lineage>
        <taxon>Eukaryota</taxon>
        <taxon>Fungi</taxon>
        <taxon>Dikarya</taxon>
        <taxon>Ascomycota</taxon>
        <taxon>Pezizomycotina</taxon>
        <taxon>Sordariomycetes</taxon>
        <taxon>Sordariomycetidae</taxon>
        <taxon>Sordariales</taxon>
        <taxon>Schizotheciaceae</taxon>
        <taxon>Echria</taxon>
    </lineage>
</organism>
<accession>A0AAJ0FBN3</accession>
<keyword evidence="3" id="KW-1185">Reference proteome</keyword>
<name>A0AAJ0FBN3_9PEZI</name>